<comment type="caution">
    <text evidence="2">The sequence shown here is derived from an EMBL/GenBank/DDBJ whole genome shotgun (WGS) entry which is preliminary data.</text>
</comment>
<dbReference type="Proteomes" id="UP001552594">
    <property type="component" value="Unassembled WGS sequence"/>
</dbReference>
<feature type="chain" id="PRO_5045611396" evidence="1">
    <location>
        <begin position="38"/>
        <end position="198"/>
    </location>
</feature>
<sequence>MTAGEGRTVWRRAMPVVVAALVLVAAMAVAMAQGALAASFAVSGTAFQISTRKLTGKGLTVFTAVDRTADGAGRPEARIGLGSTTLEDLCESTRIKTPVGTVTFKLTAGGGGPVTADDLVMDADDLRGDARFGRVELGRDASTLDAVPHVHGEPGESGLQATDVDVRGIRTHAHSATGGNFRLDGLSLGVRLGDHGCF</sequence>
<evidence type="ECO:0000256" key="1">
    <source>
        <dbReference type="SAM" id="SignalP"/>
    </source>
</evidence>
<accession>A0ABV3K2I4</accession>
<evidence type="ECO:0000313" key="3">
    <source>
        <dbReference type="Proteomes" id="UP001552594"/>
    </source>
</evidence>
<proteinExistence type="predicted"/>
<keyword evidence="1" id="KW-0732">Signal</keyword>
<feature type="signal peptide" evidence="1">
    <location>
        <begin position="1"/>
        <end position="37"/>
    </location>
</feature>
<dbReference type="Pfam" id="PF19741">
    <property type="entry name" value="DUF6230"/>
    <property type="match status" value="1"/>
</dbReference>
<keyword evidence="3" id="KW-1185">Reference proteome</keyword>
<evidence type="ECO:0000313" key="2">
    <source>
        <dbReference type="EMBL" id="MEV5508724.1"/>
    </source>
</evidence>
<dbReference type="RefSeq" id="WP_109284756.1">
    <property type="nucleotide sequence ID" value="NZ_JBFAUK010000016.1"/>
</dbReference>
<organism evidence="2 3">
    <name type="scientific">Streptomyces orinoci</name>
    <name type="common">Streptoverticillium orinoci</name>
    <dbReference type="NCBI Taxonomy" id="67339"/>
    <lineage>
        <taxon>Bacteria</taxon>
        <taxon>Bacillati</taxon>
        <taxon>Actinomycetota</taxon>
        <taxon>Actinomycetes</taxon>
        <taxon>Kitasatosporales</taxon>
        <taxon>Streptomycetaceae</taxon>
        <taxon>Streptomyces</taxon>
    </lineage>
</organism>
<reference evidence="2 3" key="1">
    <citation type="submission" date="2024-06" db="EMBL/GenBank/DDBJ databases">
        <title>The Natural Products Discovery Center: Release of the First 8490 Sequenced Strains for Exploring Actinobacteria Biosynthetic Diversity.</title>
        <authorList>
            <person name="Kalkreuter E."/>
            <person name="Kautsar S.A."/>
            <person name="Yang D."/>
            <person name="Bader C.D."/>
            <person name="Teijaro C.N."/>
            <person name="Fluegel L."/>
            <person name="Davis C.M."/>
            <person name="Simpson J.R."/>
            <person name="Lauterbach L."/>
            <person name="Steele A.D."/>
            <person name="Gui C."/>
            <person name="Meng S."/>
            <person name="Li G."/>
            <person name="Viehrig K."/>
            <person name="Ye F."/>
            <person name="Su P."/>
            <person name="Kiefer A.F."/>
            <person name="Nichols A."/>
            <person name="Cepeda A.J."/>
            <person name="Yan W."/>
            <person name="Fan B."/>
            <person name="Jiang Y."/>
            <person name="Adhikari A."/>
            <person name="Zheng C.-J."/>
            <person name="Schuster L."/>
            <person name="Cowan T.M."/>
            <person name="Smanski M.J."/>
            <person name="Chevrette M.G."/>
            <person name="De Carvalho L.P.S."/>
            <person name="Shen B."/>
        </authorList>
    </citation>
    <scope>NUCLEOTIDE SEQUENCE [LARGE SCALE GENOMIC DNA]</scope>
    <source>
        <strain evidence="2 3">NPDC052347</strain>
    </source>
</reference>
<dbReference type="InterPro" id="IPR046198">
    <property type="entry name" value="DUF6230"/>
</dbReference>
<dbReference type="EMBL" id="JBFAUK010000016">
    <property type="protein sequence ID" value="MEV5508724.1"/>
    <property type="molecule type" value="Genomic_DNA"/>
</dbReference>
<protein>
    <submittedName>
        <fullName evidence="2">DUF6230 family protein</fullName>
    </submittedName>
</protein>
<name>A0ABV3K2I4_STRON</name>
<gene>
    <name evidence="2" type="ORF">AB0L16_20065</name>
</gene>